<keyword evidence="1" id="KW-0575">Peroxidase</keyword>
<name>A0A4Q0LRE7_9LACO</name>
<dbReference type="EMBL" id="JBETVU010000012">
    <property type="protein sequence ID" value="MES5148710.1"/>
    <property type="molecule type" value="Genomic_DNA"/>
</dbReference>
<dbReference type="Proteomes" id="UP000295195">
    <property type="component" value="Unassembled WGS sequence"/>
</dbReference>
<dbReference type="InterPro" id="IPR015946">
    <property type="entry name" value="KH_dom-like_a/b"/>
</dbReference>
<dbReference type="RefSeq" id="WP_005725850.1">
    <property type="nucleotide sequence ID" value="NZ_CAZZQD010000001.1"/>
</dbReference>
<evidence type="ECO:0000313" key="2">
    <source>
        <dbReference type="EMBL" id="RXF53108.1"/>
    </source>
</evidence>
<evidence type="ECO:0000313" key="1">
    <source>
        <dbReference type="EMBL" id="MES5148710.1"/>
    </source>
</evidence>
<reference evidence="1" key="3">
    <citation type="submission" date="2024-06" db="EMBL/GenBank/DDBJ databases">
        <title>Vaginal Lactobacillus fatty acid response mechanisms reveal a metabolite-targeted strategy for bacterial vaginosis treatment.</title>
        <authorList>
            <person name="Zhu M."/>
            <person name="Blainey P.C."/>
            <person name="Bloom S.M."/>
            <person name="Kwon D.S."/>
        </authorList>
    </citation>
    <scope>NUCLEOTIDE SEQUENCE</scope>
    <source>
        <strain evidence="1">194_F1_1</strain>
    </source>
</reference>
<dbReference type="EC" id="1.11.1.-" evidence="1"/>
<dbReference type="AlphaFoldDB" id="A0A4Q0LRE7"/>
<evidence type="ECO:0000313" key="5">
    <source>
        <dbReference type="Proteomes" id="UP000295195"/>
    </source>
</evidence>
<dbReference type="Proteomes" id="UP001434419">
    <property type="component" value="Unassembled WGS sequence"/>
</dbReference>
<dbReference type="EMBL" id="NKLP01000233">
    <property type="protein sequence ID" value="TDN29179.1"/>
    <property type="molecule type" value="Genomic_DNA"/>
</dbReference>
<dbReference type="EMBL" id="SCLX01000169">
    <property type="protein sequence ID" value="RXF53108.1"/>
    <property type="molecule type" value="Genomic_DNA"/>
</dbReference>
<reference evidence="2 4" key="2">
    <citation type="submission" date="2019-01" db="EMBL/GenBank/DDBJ databases">
        <title>The genome sequence of Lactobacillus crispatus L49.</title>
        <authorList>
            <person name="Zhong J."/>
            <person name="Zhang J."/>
        </authorList>
    </citation>
    <scope>NUCLEOTIDE SEQUENCE [LARGE SCALE GENOMIC DNA]</scope>
    <source>
        <strain evidence="2 4">L49</strain>
    </source>
</reference>
<dbReference type="InterPro" id="IPR003718">
    <property type="entry name" value="OsmC/Ohr_fam"/>
</dbReference>
<dbReference type="GO" id="GO:0004601">
    <property type="term" value="F:peroxidase activity"/>
    <property type="evidence" value="ECO:0007669"/>
    <property type="project" value="UniProtKB-KW"/>
</dbReference>
<dbReference type="Proteomes" id="UP000289808">
    <property type="component" value="Unassembled WGS sequence"/>
</dbReference>
<dbReference type="SUPFAM" id="SSF82784">
    <property type="entry name" value="OsmC-like"/>
    <property type="match status" value="1"/>
</dbReference>
<organism evidence="2 4">
    <name type="scientific">Lactobacillus crispatus</name>
    <dbReference type="NCBI Taxonomy" id="47770"/>
    <lineage>
        <taxon>Bacteria</taxon>
        <taxon>Bacillati</taxon>
        <taxon>Bacillota</taxon>
        <taxon>Bacilli</taxon>
        <taxon>Lactobacillales</taxon>
        <taxon>Lactobacillaceae</taxon>
        <taxon>Lactobacillus</taxon>
    </lineage>
</organism>
<dbReference type="InterPro" id="IPR036102">
    <property type="entry name" value="OsmC/Ohrsf"/>
</dbReference>
<keyword evidence="6" id="KW-1185">Reference proteome</keyword>
<accession>A0A4Q0LRE7</accession>
<gene>
    <name evidence="1" type="ORF">ABVC42_01960</name>
    <name evidence="3" type="ORF">CEE75_11520</name>
    <name evidence="2" type="ORF">ERD32_12780</name>
</gene>
<proteinExistence type="predicted"/>
<evidence type="ECO:0000313" key="3">
    <source>
        <dbReference type="EMBL" id="TDN29179.1"/>
    </source>
</evidence>
<dbReference type="Gene3D" id="3.30.300.20">
    <property type="match status" value="1"/>
</dbReference>
<dbReference type="Pfam" id="PF02566">
    <property type="entry name" value="OsmC"/>
    <property type="match status" value="1"/>
</dbReference>
<protein>
    <submittedName>
        <fullName evidence="2">OsmC family peroxiredoxin</fullName>
    </submittedName>
    <submittedName>
        <fullName evidence="1">OsmC family protein</fullName>
        <ecNumber evidence="1">1.11.1.-</ecNumber>
    </submittedName>
</protein>
<evidence type="ECO:0000313" key="4">
    <source>
        <dbReference type="Proteomes" id="UP000289808"/>
    </source>
</evidence>
<sequence>MTKYVVNSELSDTEWQIENSTARYRFIADNGDKTGGPDPVEYLTGALNSCMSISAGLLIKAHHLDVQNFKINAEANTERLSHGMPDVDTITIKISFDSPMSHEDQDKFVKDILRVSTVYQTLKKAIKISIEWN</sequence>
<keyword evidence="1" id="KW-0560">Oxidoreductase</keyword>
<reference evidence="3 5" key="1">
    <citation type="submission" date="2017-06" db="EMBL/GenBank/DDBJ databases">
        <authorList>
            <person name="Swanenburg J."/>
            <person name="Kort R."/>
        </authorList>
    </citation>
    <scope>NUCLEOTIDE SEQUENCE [LARGE SCALE GENOMIC DNA]</scope>
    <source>
        <strain evidence="3 5">RL05</strain>
    </source>
</reference>
<evidence type="ECO:0000313" key="6">
    <source>
        <dbReference type="Proteomes" id="UP001434419"/>
    </source>
</evidence>
<comment type="caution">
    <text evidence="2">The sequence shown here is derived from an EMBL/GenBank/DDBJ whole genome shotgun (WGS) entry which is preliminary data.</text>
</comment>